<proteinExistence type="inferred from homology"/>
<evidence type="ECO:0000259" key="2">
    <source>
        <dbReference type="PROSITE" id="PS51767"/>
    </source>
</evidence>
<reference evidence="4" key="1">
    <citation type="submission" date="2024-06" db="EMBL/GenBank/DDBJ databases">
        <title>Multi-omics analyses provide insights into the biosynthesis of the anticancer antibiotic pleurotin in Hohenbuehelia grisea.</title>
        <authorList>
            <person name="Weaver J.A."/>
            <person name="Alberti F."/>
        </authorList>
    </citation>
    <scope>NUCLEOTIDE SEQUENCE [LARGE SCALE GENOMIC DNA]</scope>
    <source>
        <strain evidence="4">T-177</strain>
    </source>
</reference>
<dbReference type="PROSITE" id="PS51767">
    <property type="entry name" value="PEPTIDASE_A1"/>
    <property type="match status" value="1"/>
</dbReference>
<organism evidence="3 4">
    <name type="scientific">Hohenbuehelia grisea</name>
    <dbReference type="NCBI Taxonomy" id="104357"/>
    <lineage>
        <taxon>Eukaryota</taxon>
        <taxon>Fungi</taxon>
        <taxon>Dikarya</taxon>
        <taxon>Basidiomycota</taxon>
        <taxon>Agaricomycotina</taxon>
        <taxon>Agaricomycetes</taxon>
        <taxon>Agaricomycetidae</taxon>
        <taxon>Agaricales</taxon>
        <taxon>Pleurotineae</taxon>
        <taxon>Pleurotaceae</taxon>
        <taxon>Hohenbuehelia</taxon>
    </lineage>
</organism>
<dbReference type="Proteomes" id="UP001556367">
    <property type="component" value="Unassembled WGS sequence"/>
</dbReference>
<dbReference type="PANTHER" id="PTHR47966:SF51">
    <property type="entry name" value="BETA-SITE APP-CLEAVING ENZYME, ISOFORM A-RELATED"/>
    <property type="match status" value="1"/>
</dbReference>
<dbReference type="InterPro" id="IPR021109">
    <property type="entry name" value="Peptidase_aspartic_dom_sf"/>
</dbReference>
<gene>
    <name evidence="3" type="ORF">HGRIS_013662</name>
</gene>
<name>A0ABR3IWF6_9AGAR</name>
<comment type="caution">
    <text evidence="3">The sequence shown here is derived from an EMBL/GenBank/DDBJ whole genome shotgun (WGS) entry which is preliminary data.</text>
</comment>
<dbReference type="InterPro" id="IPR033121">
    <property type="entry name" value="PEPTIDASE_A1"/>
</dbReference>
<evidence type="ECO:0000256" key="1">
    <source>
        <dbReference type="ARBA" id="ARBA00007447"/>
    </source>
</evidence>
<dbReference type="Gene3D" id="2.40.70.10">
    <property type="entry name" value="Acid Proteases"/>
    <property type="match status" value="1"/>
</dbReference>
<dbReference type="PANTHER" id="PTHR47966">
    <property type="entry name" value="BETA-SITE APP-CLEAVING ENZYME, ISOFORM A-RELATED"/>
    <property type="match status" value="1"/>
</dbReference>
<evidence type="ECO:0000313" key="3">
    <source>
        <dbReference type="EMBL" id="KAL0947574.1"/>
    </source>
</evidence>
<dbReference type="Pfam" id="PF00026">
    <property type="entry name" value="Asp"/>
    <property type="match status" value="1"/>
</dbReference>
<feature type="domain" description="Peptidase A1" evidence="2">
    <location>
        <begin position="1"/>
        <end position="138"/>
    </location>
</feature>
<accession>A0ABR3IWF6</accession>
<sequence length="141" mass="15076">MFWQVDMDGVSVDSQPTLAKSSVIIDSGKSFVIISDPDQLQISVAIEGAQDASRAISPGFFTFPCSSSTPAARLSFGEKPFDMSPHSFNLGTIDNGKNYVGSIVGRDFRGVADWVVGDRFMLNAYAVFDIVNAQVGSAELA</sequence>
<comment type="similarity">
    <text evidence="1">Belongs to the peptidase A1 family.</text>
</comment>
<evidence type="ECO:0000313" key="4">
    <source>
        <dbReference type="Proteomes" id="UP001556367"/>
    </source>
</evidence>
<dbReference type="InterPro" id="IPR001461">
    <property type="entry name" value="Aspartic_peptidase_A1"/>
</dbReference>
<dbReference type="SUPFAM" id="SSF50630">
    <property type="entry name" value="Acid proteases"/>
    <property type="match status" value="1"/>
</dbReference>
<dbReference type="EMBL" id="JASNQZ010000015">
    <property type="protein sequence ID" value="KAL0947574.1"/>
    <property type="molecule type" value="Genomic_DNA"/>
</dbReference>
<protein>
    <recommendedName>
        <fullName evidence="2">Peptidase A1 domain-containing protein</fullName>
    </recommendedName>
</protein>
<keyword evidence="4" id="KW-1185">Reference proteome</keyword>